<dbReference type="STRING" id="1089305.SAMN05444148_2099"/>
<protein>
    <recommendedName>
        <fullName evidence="3">Dihydrolipoamide dehydrogenase</fullName>
    </recommendedName>
</protein>
<dbReference type="RefSeq" id="WP_073086192.1">
    <property type="nucleotide sequence ID" value="NZ_FQWS01000002.1"/>
</dbReference>
<dbReference type="AlphaFoldDB" id="A0A1M5TA00"/>
<dbReference type="Proteomes" id="UP000184522">
    <property type="component" value="Unassembled WGS sequence"/>
</dbReference>
<reference evidence="2" key="1">
    <citation type="submission" date="2016-11" db="EMBL/GenBank/DDBJ databases">
        <authorList>
            <person name="Varghese N."/>
            <person name="Submissions S."/>
        </authorList>
    </citation>
    <scope>NUCLEOTIDE SEQUENCE [LARGE SCALE GENOMIC DNA]</scope>
    <source>
        <strain evidence="2">DSM 25330</strain>
    </source>
</reference>
<evidence type="ECO:0000313" key="2">
    <source>
        <dbReference type="Proteomes" id="UP000184522"/>
    </source>
</evidence>
<gene>
    <name evidence="1" type="ORF">SAMN05444148_2099</name>
</gene>
<accession>A0A1M5TA00</accession>
<keyword evidence="2" id="KW-1185">Reference proteome</keyword>
<name>A0A1M5TA00_9FLAO</name>
<evidence type="ECO:0008006" key="3">
    <source>
        <dbReference type="Google" id="ProtNLM"/>
    </source>
</evidence>
<dbReference type="EMBL" id="FQWS01000002">
    <property type="protein sequence ID" value="SHH47506.1"/>
    <property type="molecule type" value="Genomic_DNA"/>
</dbReference>
<dbReference type="PROSITE" id="PS51257">
    <property type="entry name" value="PROKAR_LIPOPROTEIN"/>
    <property type="match status" value="1"/>
</dbReference>
<evidence type="ECO:0000313" key="1">
    <source>
        <dbReference type="EMBL" id="SHH47506.1"/>
    </source>
</evidence>
<organism evidence="1 2">
    <name type="scientific">Winogradskyella jejuensis</name>
    <dbReference type="NCBI Taxonomy" id="1089305"/>
    <lineage>
        <taxon>Bacteria</taxon>
        <taxon>Pseudomonadati</taxon>
        <taxon>Bacteroidota</taxon>
        <taxon>Flavobacteriia</taxon>
        <taxon>Flavobacteriales</taxon>
        <taxon>Flavobacteriaceae</taxon>
        <taxon>Winogradskyella</taxon>
    </lineage>
</organism>
<sequence>MKRILTLITAFTLVFTACEGPQGPPGFDGLNGVNFVGQSFERTVDLVAPDYRAEIEIPLDIELFETDMVLVYHLLGVDNDGFDIWRLLPDTVYTDNGLEFQYNFEHNFDFVDIFIEGPSTLDLSTLLPGDTLDQTFRIVILPVDFVNSVDLNLNDLNSVMNYVEVN</sequence>
<proteinExistence type="predicted"/>
<dbReference type="OrthoDB" id="1524444at2"/>